<feature type="compositionally biased region" description="Acidic residues" evidence="1">
    <location>
        <begin position="92"/>
        <end position="109"/>
    </location>
</feature>
<dbReference type="GeneID" id="59314444"/>
<name>A0A8H5QCY2_GIBSU</name>
<feature type="region of interest" description="Disordered" evidence="1">
    <location>
        <begin position="89"/>
        <end position="113"/>
    </location>
</feature>
<gene>
    <name evidence="2" type="ORF">FSUBG_20</name>
</gene>
<evidence type="ECO:0000313" key="2">
    <source>
        <dbReference type="EMBL" id="KAF5614140.1"/>
    </source>
</evidence>
<dbReference type="AlphaFoldDB" id="A0A8H5QCY2"/>
<dbReference type="OrthoDB" id="5090991at2759"/>
<comment type="caution">
    <text evidence="2">The sequence shown here is derived from an EMBL/GenBank/DDBJ whole genome shotgun (WGS) entry which is preliminary data.</text>
</comment>
<dbReference type="RefSeq" id="XP_036544158.1">
    <property type="nucleotide sequence ID" value="XM_036679726.1"/>
</dbReference>
<dbReference type="Proteomes" id="UP000547976">
    <property type="component" value="Unassembled WGS sequence"/>
</dbReference>
<protein>
    <submittedName>
        <fullName evidence="2">Uncharacterized protein</fullName>
    </submittedName>
</protein>
<organism evidence="2 3">
    <name type="scientific">Gibberella subglutinans</name>
    <name type="common">Fusarium subglutinans</name>
    <dbReference type="NCBI Taxonomy" id="42677"/>
    <lineage>
        <taxon>Eukaryota</taxon>
        <taxon>Fungi</taxon>
        <taxon>Dikarya</taxon>
        <taxon>Ascomycota</taxon>
        <taxon>Pezizomycotina</taxon>
        <taxon>Sordariomycetes</taxon>
        <taxon>Hypocreomycetidae</taxon>
        <taxon>Hypocreales</taxon>
        <taxon>Nectriaceae</taxon>
        <taxon>Fusarium</taxon>
        <taxon>Fusarium fujikuroi species complex</taxon>
    </lineage>
</organism>
<keyword evidence="3" id="KW-1185">Reference proteome</keyword>
<proteinExistence type="predicted"/>
<sequence length="136" mass="15887">MPGRIKDVDLSLYSHVLILTRLDPNQHTSSHQDTQDNKYYDLSCDTAKQVAMPCPSEEIPTGSSNNPHAMSFEFLYEVNERLIEWLKQEATNFDDESSEEDTSSDEEEPDIKTHWTFGRMAHRVKKWFTDHYHHEG</sequence>
<evidence type="ECO:0000313" key="3">
    <source>
        <dbReference type="Proteomes" id="UP000547976"/>
    </source>
</evidence>
<dbReference type="EMBL" id="JAAOAV010000001">
    <property type="protein sequence ID" value="KAF5614140.1"/>
    <property type="molecule type" value="Genomic_DNA"/>
</dbReference>
<evidence type="ECO:0000256" key="1">
    <source>
        <dbReference type="SAM" id="MobiDB-lite"/>
    </source>
</evidence>
<accession>A0A8H5QCY2</accession>
<reference evidence="2 3" key="1">
    <citation type="submission" date="2020-05" db="EMBL/GenBank/DDBJ databases">
        <title>Identification and distribution of gene clusters putatively required for synthesis of sphingolipid metabolism inhibitors in phylogenetically diverse species of the filamentous fungus Fusarium.</title>
        <authorList>
            <person name="Kim H.-S."/>
            <person name="Busman M."/>
            <person name="Brown D.W."/>
            <person name="Divon H."/>
            <person name="Uhlig S."/>
            <person name="Proctor R.H."/>
        </authorList>
    </citation>
    <scope>NUCLEOTIDE SEQUENCE [LARGE SCALE GENOMIC DNA]</scope>
    <source>
        <strain evidence="2 3">NRRL 66333</strain>
    </source>
</reference>